<gene>
    <name evidence="8" type="ORF">K1X11_019035</name>
</gene>
<dbReference type="Pfam" id="PF08281">
    <property type="entry name" value="Sigma70_r4_2"/>
    <property type="match status" value="1"/>
</dbReference>
<dbReference type="RefSeq" id="WP_221030748.1">
    <property type="nucleotide sequence ID" value="NZ_CP139781.1"/>
</dbReference>
<keyword evidence="9" id="KW-1185">Reference proteome</keyword>
<evidence type="ECO:0000256" key="1">
    <source>
        <dbReference type="ARBA" id="ARBA00010641"/>
    </source>
</evidence>
<dbReference type="Gene3D" id="1.10.1740.10">
    <property type="match status" value="1"/>
</dbReference>
<dbReference type="PANTHER" id="PTHR43133:SF8">
    <property type="entry name" value="RNA POLYMERASE SIGMA FACTOR HI_1459-RELATED"/>
    <property type="match status" value="1"/>
</dbReference>
<dbReference type="InterPro" id="IPR013324">
    <property type="entry name" value="RNA_pol_sigma_r3/r4-like"/>
</dbReference>
<evidence type="ECO:0000313" key="8">
    <source>
        <dbReference type="EMBL" id="WRQ86913.1"/>
    </source>
</evidence>
<dbReference type="NCBIfam" id="TIGR02937">
    <property type="entry name" value="sigma70-ECF"/>
    <property type="match status" value="1"/>
</dbReference>
<evidence type="ECO:0000313" key="9">
    <source>
        <dbReference type="Proteomes" id="UP000738431"/>
    </source>
</evidence>
<dbReference type="PANTHER" id="PTHR43133">
    <property type="entry name" value="RNA POLYMERASE ECF-TYPE SIGMA FACTO"/>
    <property type="match status" value="1"/>
</dbReference>
<evidence type="ECO:0000259" key="7">
    <source>
        <dbReference type="Pfam" id="PF08281"/>
    </source>
</evidence>
<proteinExistence type="inferred from homology"/>
<dbReference type="Pfam" id="PF04542">
    <property type="entry name" value="Sigma70_r2"/>
    <property type="match status" value="1"/>
</dbReference>
<feature type="domain" description="RNA polymerase sigma factor 70 region 4 type 2" evidence="7">
    <location>
        <begin position="151"/>
        <end position="203"/>
    </location>
</feature>
<reference evidence="8 9" key="1">
    <citation type="submission" date="2021-08" db="EMBL/GenBank/DDBJ databases">
        <authorList>
            <person name="Zhang D."/>
            <person name="Zhang A."/>
            <person name="Wang L."/>
        </authorList>
    </citation>
    <scope>NUCLEOTIDE SEQUENCE [LARGE SCALE GENOMIC DNA]</scope>
    <source>
        <strain evidence="8 9">WL0086</strain>
    </source>
</reference>
<dbReference type="SUPFAM" id="SSF88659">
    <property type="entry name" value="Sigma3 and sigma4 domains of RNA polymerase sigma factors"/>
    <property type="match status" value="1"/>
</dbReference>
<evidence type="ECO:0000256" key="2">
    <source>
        <dbReference type="ARBA" id="ARBA00023015"/>
    </source>
</evidence>
<comment type="similarity">
    <text evidence="1">Belongs to the sigma-70 factor family. ECF subfamily.</text>
</comment>
<evidence type="ECO:0000256" key="5">
    <source>
        <dbReference type="ARBA" id="ARBA00023163"/>
    </source>
</evidence>
<keyword evidence="4" id="KW-0238">DNA-binding</keyword>
<keyword evidence="3" id="KW-0731">Sigma factor</keyword>
<dbReference type="InterPro" id="IPR036388">
    <property type="entry name" value="WH-like_DNA-bd_sf"/>
</dbReference>
<accession>A0ABZ1C6A5</accession>
<reference evidence="8 9" key="2">
    <citation type="submission" date="2023-12" db="EMBL/GenBank/DDBJ databases">
        <title>Description of an unclassified Opitutus bacterium of Verrucomicrobiota.</title>
        <authorList>
            <person name="Zhang D.-F."/>
        </authorList>
    </citation>
    <scope>NUCLEOTIDE SEQUENCE [LARGE SCALE GENOMIC DNA]</scope>
    <source>
        <strain evidence="8 9">WL0086</strain>
    </source>
</reference>
<evidence type="ECO:0000256" key="4">
    <source>
        <dbReference type="ARBA" id="ARBA00023125"/>
    </source>
</evidence>
<dbReference type="InterPro" id="IPR013249">
    <property type="entry name" value="RNA_pol_sigma70_r4_t2"/>
</dbReference>
<dbReference type="Proteomes" id="UP000738431">
    <property type="component" value="Chromosome"/>
</dbReference>
<dbReference type="EMBL" id="CP139781">
    <property type="protein sequence ID" value="WRQ86913.1"/>
    <property type="molecule type" value="Genomic_DNA"/>
</dbReference>
<dbReference type="InterPro" id="IPR039425">
    <property type="entry name" value="RNA_pol_sigma-70-like"/>
</dbReference>
<keyword evidence="2" id="KW-0805">Transcription regulation</keyword>
<dbReference type="InterPro" id="IPR014284">
    <property type="entry name" value="RNA_pol_sigma-70_dom"/>
</dbReference>
<evidence type="ECO:0000256" key="3">
    <source>
        <dbReference type="ARBA" id="ARBA00023082"/>
    </source>
</evidence>
<sequence length="211" mass="24030">MATLLAVWFEPATGDMADQAGAAEDGEAEAQGEELEVTWLRRVAAGDERAMQLLFDRWKLPLLSFFYRSLGSNADAEDLTLEVFVRVHRAAARYRPQAKFSTYLFQIAHNLLRNERRRRRRKPADPVPPETFDYTLADDDGSARRLAELEELFQRALAQLPEKYRTPLLLLQQQQMAAAEAATVLGITENSLRVLVHRGRQMLKTQMEALS</sequence>
<dbReference type="InterPro" id="IPR013325">
    <property type="entry name" value="RNA_pol_sigma_r2"/>
</dbReference>
<protein>
    <submittedName>
        <fullName evidence="8">Sigma-70 family RNA polymerase sigma factor</fullName>
    </submittedName>
</protein>
<evidence type="ECO:0000259" key="6">
    <source>
        <dbReference type="Pfam" id="PF04542"/>
    </source>
</evidence>
<organism evidence="8 9">
    <name type="scientific">Actomonas aquatica</name>
    <dbReference type="NCBI Taxonomy" id="2866162"/>
    <lineage>
        <taxon>Bacteria</taxon>
        <taxon>Pseudomonadati</taxon>
        <taxon>Verrucomicrobiota</taxon>
        <taxon>Opitutia</taxon>
        <taxon>Opitutales</taxon>
        <taxon>Opitutaceae</taxon>
        <taxon>Actomonas</taxon>
    </lineage>
</organism>
<feature type="domain" description="RNA polymerase sigma-70 region 2" evidence="6">
    <location>
        <begin position="54"/>
        <end position="121"/>
    </location>
</feature>
<keyword evidence="5" id="KW-0804">Transcription</keyword>
<dbReference type="SUPFAM" id="SSF88946">
    <property type="entry name" value="Sigma2 domain of RNA polymerase sigma factors"/>
    <property type="match status" value="1"/>
</dbReference>
<dbReference type="Gene3D" id="1.10.10.10">
    <property type="entry name" value="Winged helix-like DNA-binding domain superfamily/Winged helix DNA-binding domain"/>
    <property type="match status" value="1"/>
</dbReference>
<name>A0ABZ1C6A5_9BACT</name>
<dbReference type="InterPro" id="IPR007627">
    <property type="entry name" value="RNA_pol_sigma70_r2"/>
</dbReference>